<dbReference type="OMA" id="YCDNWSD"/>
<dbReference type="FunCoup" id="H3B9U0">
    <property type="interactions" value="1243"/>
</dbReference>
<evidence type="ECO:0000256" key="4">
    <source>
        <dbReference type="ARBA" id="ARBA00022771"/>
    </source>
</evidence>
<evidence type="ECO:0000256" key="3">
    <source>
        <dbReference type="ARBA" id="ARBA00022737"/>
    </source>
</evidence>
<dbReference type="GeneTree" id="ENSGT00940000159887"/>
<keyword evidence="4 7" id="KW-0863">Zinc-finger</keyword>
<name>H3B9U0_LATCH</name>
<dbReference type="SUPFAM" id="SSF57667">
    <property type="entry name" value="beta-beta-alpha zinc fingers"/>
    <property type="match status" value="1"/>
</dbReference>
<dbReference type="PANTHER" id="PTHR24394:SF51">
    <property type="entry name" value="ZINC FINGER AND BTB DOMAIN-CONTAINING 25"/>
    <property type="match status" value="1"/>
</dbReference>
<reference evidence="11" key="1">
    <citation type="submission" date="2011-08" db="EMBL/GenBank/DDBJ databases">
        <title>The draft genome of Latimeria chalumnae.</title>
        <authorList>
            <person name="Di Palma F."/>
            <person name="Alfoldi J."/>
            <person name="Johnson J."/>
            <person name="Berlin A."/>
            <person name="Gnerre S."/>
            <person name="Jaffe D."/>
            <person name="MacCallum I."/>
            <person name="Young S."/>
            <person name="Walker B.J."/>
            <person name="Lander E."/>
            <person name="Lindblad-Toh K."/>
        </authorList>
    </citation>
    <scope>NUCLEOTIDE SEQUENCE [LARGE SCALE GENOMIC DNA]</scope>
    <source>
        <strain evidence="11">Wild caught</strain>
    </source>
</reference>
<dbReference type="STRING" id="7897.ENSLACP00000018661"/>
<keyword evidence="6" id="KW-0539">Nucleus</keyword>
<dbReference type="AlphaFoldDB" id="H3B9U0"/>
<evidence type="ECO:0000256" key="6">
    <source>
        <dbReference type="ARBA" id="ARBA00023242"/>
    </source>
</evidence>
<dbReference type="PROSITE" id="PS00028">
    <property type="entry name" value="ZINC_FINGER_C2H2_1"/>
    <property type="match status" value="2"/>
</dbReference>
<evidence type="ECO:0000313" key="10">
    <source>
        <dbReference type="Ensembl" id="ENSLACP00000018661.1"/>
    </source>
</evidence>
<dbReference type="SUPFAM" id="SSF54695">
    <property type="entry name" value="POZ domain"/>
    <property type="match status" value="1"/>
</dbReference>
<dbReference type="GO" id="GO:0008270">
    <property type="term" value="F:zinc ion binding"/>
    <property type="evidence" value="ECO:0007669"/>
    <property type="project" value="UniProtKB-KW"/>
</dbReference>
<feature type="domain" description="C2H2-type" evidence="9">
    <location>
        <begin position="350"/>
        <end position="377"/>
    </location>
</feature>
<dbReference type="Pfam" id="PF00651">
    <property type="entry name" value="BTB"/>
    <property type="match status" value="1"/>
</dbReference>
<dbReference type="RefSeq" id="XP_064421240.1">
    <property type="nucleotide sequence ID" value="XM_064565170.1"/>
</dbReference>
<dbReference type="Ensembl" id="ENSLACT00000018794.1">
    <property type="protein sequence ID" value="ENSLACP00000018661.1"/>
    <property type="gene ID" value="ENSLACG00000016433.1"/>
</dbReference>
<dbReference type="PROSITE" id="PS50097">
    <property type="entry name" value="BTB"/>
    <property type="match status" value="1"/>
</dbReference>
<dbReference type="SMART" id="SM00225">
    <property type="entry name" value="BTB"/>
    <property type="match status" value="1"/>
</dbReference>
<feature type="domain" description="BTB" evidence="8">
    <location>
        <begin position="24"/>
        <end position="84"/>
    </location>
</feature>
<dbReference type="EMBL" id="AFYH01002212">
    <property type="status" value="NOT_ANNOTATED_CDS"/>
    <property type="molecule type" value="Genomic_DNA"/>
</dbReference>
<evidence type="ECO:0000256" key="2">
    <source>
        <dbReference type="ARBA" id="ARBA00022723"/>
    </source>
</evidence>
<proteinExistence type="predicted"/>
<organism evidence="10 11">
    <name type="scientific">Latimeria chalumnae</name>
    <name type="common">Coelacanth</name>
    <dbReference type="NCBI Taxonomy" id="7897"/>
    <lineage>
        <taxon>Eukaryota</taxon>
        <taxon>Metazoa</taxon>
        <taxon>Chordata</taxon>
        <taxon>Craniata</taxon>
        <taxon>Vertebrata</taxon>
        <taxon>Euteleostomi</taxon>
        <taxon>Coelacanthiformes</taxon>
        <taxon>Coelacanthidae</taxon>
        <taxon>Latimeria</taxon>
    </lineage>
</organism>
<dbReference type="Gene3D" id="3.30.710.10">
    <property type="entry name" value="Potassium Channel Kv1.1, Chain A"/>
    <property type="match status" value="1"/>
</dbReference>
<evidence type="ECO:0000259" key="8">
    <source>
        <dbReference type="PROSITE" id="PS50097"/>
    </source>
</evidence>
<evidence type="ECO:0000259" key="9">
    <source>
        <dbReference type="PROSITE" id="PS50157"/>
    </source>
</evidence>
<dbReference type="PROSITE" id="PS50157">
    <property type="entry name" value="ZINC_FINGER_C2H2_2"/>
    <property type="match status" value="2"/>
</dbReference>
<dbReference type="InParanoid" id="H3B9U0"/>
<reference evidence="10" key="2">
    <citation type="submission" date="2025-08" db="UniProtKB">
        <authorList>
            <consortium name="Ensembl"/>
        </authorList>
    </citation>
    <scope>IDENTIFICATION</scope>
</reference>
<gene>
    <name evidence="10" type="primary">ZBTB25</name>
</gene>
<keyword evidence="2" id="KW-0479">Metal-binding</keyword>
<keyword evidence="3" id="KW-0677">Repeat</keyword>
<dbReference type="InterPro" id="IPR011333">
    <property type="entry name" value="SKP1/BTB/POZ_sf"/>
</dbReference>
<dbReference type="eggNOG" id="KOG1721">
    <property type="taxonomic scope" value="Eukaryota"/>
</dbReference>
<dbReference type="PANTHER" id="PTHR24394">
    <property type="entry name" value="ZINC FINGER PROTEIN"/>
    <property type="match status" value="1"/>
</dbReference>
<accession>H3B9U0</accession>
<sequence length="436" mass="48495">MDVTSHSLVLLQQLNIQREFGFLCDCTVAIGDVYFKAHRAVLAAFSNYFKMIFIHQPSECIKIQPTDIQPDIFSYLLHIMYTGKGPRQSVDHSRLEEGLKFLHANHLSRISTELNQDSAHDNMQASNLYGIQISSQKATKEALGTKDNMSGSLGDRTAAQVDHPQFQLSLAIGLEGTHPNEQVSHLPEPPAGGTQKMTEIPKTLVTVKQEKNDPDLIVAPQNYFPSVLEAPNTAFPRGNLKLLSCHYCGERFESRSSLRQHLYTHASGSLPFGVPSSILESNDLGEVQPVSEDIESLNDSQVPDFARQPPEQSDVINIGSSVHNKLTLLPTDAEPGEVASNYSFSRKRKLSCTACGFKFLQRSQLLEHMYTHTGKPYRYSRCYLSFSQVNQGPQSYSDSCSNSTEESSRVSQDTLTSCYCFDSDLSEESIDTVLVE</sequence>
<evidence type="ECO:0000313" key="11">
    <source>
        <dbReference type="Proteomes" id="UP000008672"/>
    </source>
</evidence>
<dbReference type="CDD" id="cd18213">
    <property type="entry name" value="BTB_POZ_ZBTB25_ZNF46_KUP"/>
    <property type="match status" value="1"/>
</dbReference>
<dbReference type="Pfam" id="PF00096">
    <property type="entry name" value="zf-C2H2"/>
    <property type="match status" value="1"/>
</dbReference>
<dbReference type="Proteomes" id="UP000008672">
    <property type="component" value="Unassembled WGS sequence"/>
</dbReference>
<keyword evidence="11" id="KW-1185">Reference proteome</keyword>
<dbReference type="Gene3D" id="3.30.160.60">
    <property type="entry name" value="Classic Zinc Finger"/>
    <property type="match status" value="1"/>
</dbReference>
<dbReference type="OrthoDB" id="10261408at2759"/>
<comment type="subcellular location">
    <subcellularLocation>
        <location evidence="1">Nucleus</location>
    </subcellularLocation>
</comment>
<dbReference type="GO" id="GO:0000981">
    <property type="term" value="F:DNA-binding transcription factor activity, RNA polymerase II-specific"/>
    <property type="evidence" value="ECO:0007669"/>
    <property type="project" value="TreeGrafter"/>
</dbReference>
<dbReference type="EMBL" id="AFYH01002213">
    <property type="status" value="NOT_ANNOTATED_CDS"/>
    <property type="molecule type" value="Genomic_DNA"/>
</dbReference>
<reference evidence="10" key="3">
    <citation type="submission" date="2025-09" db="UniProtKB">
        <authorList>
            <consortium name="Ensembl"/>
        </authorList>
    </citation>
    <scope>IDENTIFICATION</scope>
</reference>
<dbReference type="GO" id="GO:0005634">
    <property type="term" value="C:nucleus"/>
    <property type="evidence" value="ECO:0007669"/>
    <property type="project" value="UniProtKB-SubCell"/>
</dbReference>
<protein>
    <submittedName>
        <fullName evidence="10">Zinc finger and BTB domain containing 25</fullName>
    </submittedName>
</protein>
<keyword evidence="5" id="KW-0862">Zinc</keyword>
<feature type="domain" description="C2H2-type" evidence="9">
    <location>
        <begin position="243"/>
        <end position="270"/>
    </location>
</feature>
<dbReference type="InterPro" id="IPR000210">
    <property type="entry name" value="BTB/POZ_dom"/>
</dbReference>
<dbReference type="GeneID" id="102365869"/>
<evidence type="ECO:0000256" key="7">
    <source>
        <dbReference type="PROSITE-ProRule" id="PRU00042"/>
    </source>
</evidence>
<dbReference type="InterPro" id="IPR036236">
    <property type="entry name" value="Znf_C2H2_sf"/>
</dbReference>
<dbReference type="HOGENOM" id="CLU_025271_0_0_1"/>
<dbReference type="InterPro" id="IPR013087">
    <property type="entry name" value="Znf_C2H2_type"/>
</dbReference>
<dbReference type="SMART" id="SM00355">
    <property type="entry name" value="ZnF_C2H2"/>
    <property type="match status" value="2"/>
</dbReference>
<dbReference type="CTD" id="7597"/>
<evidence type="ECO:0000256" key="5">
    <source>
        <dbReference type="ARBA" id="ARBA00022833"/>
    </source>
</evidence>
<evidence type="ECO:0000256" key="1">
    <source>
        <dbReference type="ARBA" id="ARBA00004123"/>
    </source>
</evidence>